<accession>A0A0G0L259</accession>
<dbReference type="PANTHER" id="PTHR10885">
    <property type="entry name" value="ISOPENTENYL-DIPHOSPHATE DELTA-ISOMERASE"/>
    <property type="match status" value="1"/>
</dbReference>
<reference evidence="3 4" key="1">
    <citation type="journal article" date="2015" name="Nature">
        <title>rRNA introns, odd ribosomes, and small enigmatic genomes across a large radiation of phyla.</title>
        <authorList>
            <person name="Brown C.T."/>
            <person name="Hug L.A."/>
            <person name="Thomas B.C."/>
            <person name="Sharon I."/>
            <person name="Castelle C.J."/>
            <person name="Singh A."/>
            <person name="Wilkins M.J."/>
            <person name="Williams K.H."/>
            <person name="Banfield J.F."/>
        </authorList>
    </citation>
    <scope>NUCLEOTIDE SEQUENCE [LARGE SCALE GENOMIC DNA]</scope>
</reference>
<dbReference type="SUPFAM" id="SSF55811">
    <property type="entry name" value="Nudix"/>
    <property type="match status" value="1"/>
</dbReference>
<gene>
    <name evidence="3" type="ORF">UT08_C0002G0085</name>
</gene>
<dbReference type="InterPro" id="IPR015797">
    <property type="entry name" value="NUDIX_hydrolase-like_dom_sf"/>
</dbReference>
<keyword evidence="1" id="KW-0378">Hydrolase</keyword>
<comment type="caution">
    <text evidence="3">The sequence shown here is derived from an EMBL/GenBank/DDBJ whole genome shotgun (WGS) entry which is preliminary data.</text>
</comment>
<feature type="domain" description="Nudix hydrolase" evidence="2">
    <location>
        <begin position="37"/>
        <end position="167"/>
    </location>
</feature>
<evidence type="ECO:0000313" key="4">
    <source>
        <dbReference type="Proteomes" id="UP000034081"/>
    </source>
</evidence>
<evidence type="ECO:0000256" key="1">
    <source>
        <dbReference type="ARBA" id="ARBA00022801"/>
    </source>
</evidence>
<dbReference type="PANTHER" id="PTHR10885:SF0">
    <property type="entry name" value="ISOPENTENYL-DIPHOSPHATE DELTA-ISOMERASE"/>
    <property type="match status" value="1"/>
</dbReference>
<dbReference type="PROSITE" id="PS51462">
    <property type="entry name" value="NUDIX"/>
    <property type="match status" value="1"/>
</dbReference>
<dbReference type="STRING" id="1618570.UT08_C0002G0085"/>
<protein>
    <submittedName>
        <fullName evidence="3">Isopentenyl-diphosphate Delta-isomerase</fullName>
    </submittedName>
</protein>
<organism evidence="3 4">
    <name type="scientific">Candidatus Woesebacteria bacterium GW2011_GWB1_38_8</name>
    <dbReference type="NCBI Taxonomy" id="1618570"/>
    <lineage>
        <taxon>Bacteria</taxon>
        <taxon>Candidatus Woeseibacteriota</taxon>
    </lineage>
</organism>
<keyword evidence="3" id="KW-0413">Isomerase</keyword>
<dbReference type="GO" id="GO:0005737">
    <property type="term" value="C:cytoplasm"/>
    <property type="evidence" value="ECO:0007669"/>
    <property type="project" value="TreeGrafter"/>
</dbReference>
<sequence>MLYHYFMSDSSELLDIVDKNDNVIGKDSKENKFKKEFITRNVAIFILDNDNKLLITKRSSKKISFPNRYDLAACGNVKSGETYHEAVKREVNEELGIDCKVELLNKIYNKFKENGKNIKYFTAIFLGKYSGKVILNDELVELKKLTLSQIDSLIKKNKNEFTPGFINDYRQVKDQLINASH</sequence>
<dbReference type="Proteomes" id="UP000034081">
    <property type="component" value="Unassembled WGS sequence"/>
</dbReference>
<dbReference type="InterPro" id="IPR020084">
    <property type="entry name" value="NUDIX_hydrolase_CS"/>
</dbReference>
<dbReference type="PROSITE" id="PS00893">
    <property type="entry name" value="NUDIX_BOX"/>
    <property type="match status" value="1"/>
</dbReference>
<evidence type="ECO:0000259" key="2">
    <source>
        <dbReference type="PROSITE" id="PS51462"/>
    </source>
</evidence>
<name>A0A0G0L259_9BACT</name>
<dbReference type="InterPro" id="IPR000086">
    <property type="entry name" value="NUDIX_hydrolase_dom"/>
</dbReference>
<dbReference type="Pfam" id="PF00293">
    <property type="entry name" value="NUDIX"/>
    <property type="match status" value="1"/>
</dbReference>
<dbReference type="GO" id="GO:0009240">
    <property type="term" value="P:isopentenyl diphosphate biosynthetic process"/>
    <property type="evidence" value="ECO:0007669"/>
    <property type="project" value="TreeGrafter"/>
</dbReference>
<evidence type="ECO:0000313" key="3">
    <source>
        <dbReference type="EMBL" id="KKQ86063.1"/>
    </source>
</evidence>
<dbReference type="GO" id="GO:0004452">
    <property type="term" value="F:isopentenyl-diphosphate delta-isomerase activity"/>
    <property type="evidence" value="ECO:0007669"/>
    <property type="project" value="TreeGrafter"/>
</dbReference>
<dbReference type="GO" id="GO:0016787">
    <property type="term" value="F:hydrolase activity"/>
    <property type="evidence" value="ECO:0007669"/>
    <property type="project" value="UniProtKB-KW"/>
</dbReference>
<proteinExistence type="predicted"/>
<dbReference type="EMBL" id="LBVL01000002">
    <property type="protein sequence ID" value="KKQ86063.1"/>
    <property type="molecule type" value="Genomic_DNA"/>
</dbReference>
<dbReference type="AlphaFoldDB" id="A0A0G0L259"/>
<dbReference type="Gene3D" id="3.90.79.10">
    <property type="entry name" value="Nucleoside Triphosphate Pyrophosphohydrolase"/>
    <property type="match status" value="1"/>
</dbReference>